<keyword evidence="2" id="KW-0472">Membrane</keyword>
<dbReference type="EMBL" id="CAJFCW020000003">
    <property type="protein sequence ID" value="CAG9106326.1"/>
    <property type="molecule type" value="Genomic_DNA"/>
</dbReference>
<feature type="region of interest" description="Disordered" evidence="1">
    <location>
        <begin position="122"/>
        <end position="147"/>
    </location>
</feature>
<evidence type="ECO:0000256" key="1">
    <source>
        <dbReference type="SAM" id="MobiDB-lite"/>
    </source>
</evidence>
<organism evidence="4 5">
    <name type="scientific">Bursaphelenchus okinawaensis</name>
    <dbReference type="NCBI Taxonomy" id="465554"/>
    <lineage>
        <taxon>Eukaryota</taxon>
        <taxon>Metazoa</taxon>
        <taxon>Ecdysozoa</taxon>
        <taxon>Nematoda</taxon>
        <taxon>Chromadorea</taxon>
        <taxon>Rhabditida</taxon>
        <taxon>Tylenchina</taxon>
        <taxon>Tylenchomorpha</taxon>
        <taxon>Aphelenchoidea</taxon>
        <taxon>Aphelenchoididae</taxon>
        <taxon>Bursaphelenchus</taxon>
    </lineage>
</organism>
<dbReference type="Proteomes" id="UP000614601">
    <property type="component" value="Unassembled WGS sequence"/>
</dbReference>
<dbReference type="EMBL" id="CAJFDH010000003">
    <property type="protein sequence ID" value="CAD5216637.1"/>
    <property type="molecule type" value="Genomic_DNA"/>
</dbReference>
<evidence type="ECO:0008006" key="6">
    <source>
        <dbReference type="Google" id="ProtNLM"/>
    </source>
</evidence>
<dbReference type="OrthoDB" id="5852348at2759"/>
<keyword evidence="2" id="KW-0812">Transmembrane</keyword>
<comment type="caution">
    <text evidence="4">The sequence shown here is derived from an EMBL/GenBank/DDBJ whole genome shotgun (WGS) entry which is preliminary data.</text>
</comment>
<dbReference type="AlphaFoldDB" id="A0A811KNJ6"/>
<dbReference type="Proteomes" id="UP000783686">
    <property type="component" value="Unassembled WGS sequence"/>
</dbReference>
<feature type="compositionally biased region" description="Acidic residues" evidence="1">
    <location>
        <begin position="229"/>
        <end position="244"/>
    </location>
</feature>
<feature type="signal peptide" evidence="3">
    <location>
        <begin position="1"/>
        <end position="19"/>
    </location>
</feature>
<feature type="region of interest" description="Disordered" evidence="1">
    <location>
        <begin position="335"/>
        <end position="378"/>
    </location>
</feature>
<proteinExistence type="predicted"/>
<evidence type="ECO:0000313" key="5">
    <source>
        <dbReference type="Proteomes" id="UP000614601"/>
    </source>
</evidence>
<evidence type="ECO:0000256" key="2">
    <source>
        <dbReference type="SAM" id="Phobius"/>
    </source>
</evidence>
<keyword evidence="2" id="KW-1133">Transmembrane helix</keyword>
<sequence length="378" mass="42314">MTKHTTISLLFTLLTIVSANPLPKPRPFKCAGETDRICETGFCYDALGFYEGEKNVGCAPPDMCKEVGCLMYNDVFTCCCANRFCNGKTESLMWSKFRRFKDNNNVWPTFFPRLHVRNVTTAPEQPASASEARLSPMKTTTSFPDKPTTFGTTVKKIEYVQPTTLPEYTTRTTQKQTEATTTTSKATTLKRVETTTVKATPQPTTTTTTTTTTKVVPTTKVEPKIVNPIEEDKDFDDEEEDDEFDLRTTRSNTNRPTTSPTTTRKATTKSRRPSSTHPTYVPATAAPVIPPKQREAHVQKAFPWYYVTIIGFIISCILFGIAVFFIRRYRIQKAAGNRRQSGDSAPNSSLDSSRVSDLGNLQANEHAREPIDPLLRNS</sequence>
<protein>
    <recommendedName>
        <fullName evidence="6">EB domain-containing protein</fullName>
    </recommendedName>
</protein>
<feature type="region of interest" description="Disordered" evidence="1">
    <location>
        <begin position="227"/>
        <end position="287"/>
    </location>
</feature>
<gene>
    <name evidence="4" type="ORF">BOKJ2_LOCUS6687</name>
</gene>
<reference evidence="4" key="1">
    <citation type="submission" date="2020-09" db="EMBL/GenBank/DDBJ databases">
        <authorList>
            <person name="Kikuchi T."/>
        </authorList>
    </citation>
    <scope>NUCLEOTIDE SEQUENCE</scope>
    <source>
        <strain evidence="4">SH1</strain>
    </source>
</reference>
<name>A0A811KNJ6_9BILA</name>
<feature type="compositionally biased region" description="Low complexity" evidence="1">
    <location>
        <begin position="249"/>
        <end position="265"/>
    </location>
</feature>
<evidence type="ECO:0000256" key="3">
    <source>
        <dbReference type="SAM" id="SignalP"/>
    </source>
</evidence>
<keyword evidence="3" id="KW-0732">Signal</keyword>
<feature type="transmembrane region" description="Helical" evidence="2">
    <location>
        <begin position="304"/>
        <end position="326"/>
    </location>
</feature>
<feature type="chain" id="PRO_5035595195" description="EB domain-containing protein" evidence="3">
    <location>
        <begin position="20"/>
        <end position="378"/>
    </location>
</feature>
<evidence type="ECO:0000313" key="4">
    <source>
        <dbReference type="EMBL" id="CAD5216637.1"/>
    </source>
</evidence>
<accession>A0A811KNJ6</accession>
<keyword evidence="5" id="KW-1185">Reference proteome</keyword>
<feature type="compositionally biased region" description="Polar residues" evidence="1">
    <location>
        <begin position="338"/>
        <end position="363"/>
    </location>
</feature>